<reference evidence="1 2" key="1">
    <citation type="submission" date="2018-03" db="EMBL/GenBank/DDBJ databases">
        <title>Genomic Encyclopedia of Archaeal and Bacterial Type Strains, Phase II (KMG-II): from individual species to whole genera.</title>
        <authorList>
            <person name="Goeker M."/>
        </authorList>
    </citation>
    <scope>NUCLEOTIDE SEQUENCE [LARGE SCALE GENOMIC DNA]</scope>
    <source>
        <strain evidence="1 2">DSM 21548</strain>
    </source>
</reference>
<dbReference type="EMBL" id="PYAU01000001">
    <property type="protein sequence ID" value="PSL39105.1"/>
    <property type="molecule type" value="Genomic_DNA"/>
</dbReference>
<organism evidence="1 2">
    <name type="scientific">Labedella gwakjiensis</name>
    <dbReference type="NCBI Taxonomy" id="390269"/>
    <lineage>
        <taxon>Bacteria</taxon>
        <taxon>Bacillati</taxon>
        <taxon>Actinomycetota</taxon>
        <taxon>Actinomycetes</taxon>
        <taxon>Micrococcales</taxon>
        <taxon>Microbacteriaceae</taxon>
        <taxon>Labedella</taxon>
    </lineage>
</organism>
<accession>A0A2P8GYS8</accession>
<protein>
    <submittedName>
        <fullName evidence="1">Uncharacterized protein</fullName>
    </submittedName>
</protein>
<name>A0A2P8GYS8_9MICO</name>
<dbReference type="AlphaFoldDB" id="A0A2P8GYS8"/>
<proteinExistence type="predicted"/>
<evidence type="ECO:0000313" key="1">
    <source>
        <dbReference type="EMBL" id="PSL39105.1"/>
    </source>
</evidence>
<dbReference type="Proteomes" id="UP000241203">
    <property type="component" value="Unassembled WGS sequence"/>
</dbReference>
<comment type="caution">
    <text evidence="1">The sequence shown here is derived from an EMBL/GenBank/DDBJ whole genome shotgun (WGS) entry which is preliminary data.</text>
</comment>
<evidence type="ECO:0000313" key="2">
    <source>
        <dbReference type="Proteomes" id="UP000241203"/>
    </source>
</evidence>
<sequence>MEWLATLGAAAIPGLIALAGAALQQAVPEN</sequence>
<gene>
    <name evidence="1" type="ORF">CLV49_2739</name>
</gene>